<organism evidence="1 3">
    <name type="scientific">Legionella cherrii</name>
    <dbReference type="NCBI Taxonomy" id="28084"/>
    <lineage>
        <taxon>Bacteria</taxon>
        <taxon>Pseudomonadati</taxon>
        <taxon>Pseudomonadota</taxon>
        <taxon>Gammaproteobacteria</taxon>
        <taxon>Legionellales</taxon>
        <taxon>Legionellaceae</taxon>
        <taxon>Legionella</taxon>
    </lineage>
</organism>
<dbReference type="OrthoDB" id="5646767at2"/>
<evidence type="ECO:0000313" key="4">
    <source>
        <dbReference type="Proteomes" id="UP000277577"/>
    </source>
</evidence>
<keyword evidence="1" id="KW-0012">Acyltransferase</keyword>
<sequence>MNSFLRLVCCTIILGLGSCQGLKQSALKAQEEQRCNMTCMQHFEFCRQNCVDNCPTCSYKAQRTAGKNFAKYVHERKVEGKKVMRELNSYRDPLQCRKVTCDCLFDLAICKKGCTGVIPTKLHVIPYCV</sequence>
<dbReference type="RefSeq" id="WP_028380445.1">
    <property type="nucleotide sequence ID" value="NZ_CAAAIT010000001.1"/>
</dbReference>
<keyword evidence="4" id="KW-1185">Reference proteome</keyword>
<dbReference type="Proteomes" id="UP000054921">
    <property type="component" value="Unassembled WGS sequence"/>
</dbReference>
<protein>
    <submittedName>
        <fullName evidence="1">Acyltransferase</fullName>
    </submittedName>
</protein>
<proteinExistence type="predicted"/>
<evidence type="ECO:0000313" key="3">
    <source>
        <dbReference type="Proteomes" id="UP000054921"/>
    </source>
</evidence>
<reference evidence="2 4" key="2">
    <citation type="submission" date="2018-12" db="EMBL/GenBank/DDBJ databases">
        <authorList>
            <consortium name="Pathogen Informatics"/>
        </authorList>
    </citation>
    <scope>NUCLEOTIDE SEQUENCE [LARGE SCALE GENOMIC DNA]</scope>
    <source>
        <strain evidence="2 4">NCTC11976</strain>
    </source>
</reference>
<dbReference type="AlphaFoldDB" id="A0A0W0S998"/>
<dbReference type="STRING" id="28084.Lche_1701"/>
<gene>
    <name evidence="1" type="ORF">Lche_1701</name>
    <name evidence="2" type="ORF">NCTC11976_02379</name>
</gene>
<name>A0A0W0S998_9GAMM</name>
<reference evidence="1 3" key="1">
    <citation type="submission" date="2015-11" db="EMBL/GenBank/DDBJ databases">
        <title>Genomic analysis of 38 Legionella species identifies large and diverse effector repertoires.</title>
        <authorList>
            <person name="Burstein D."/>
            <person name="Amaro F."/>
            <person name="Zusman T."/>
            <person name="Lifshitz Z."/>
            <person name="Cohen O."/>
            <person name="Gilbert J.A."/>
            <person name="Pupko T."/>
            <person name="Shuman H.A."/>
            <person name="Segal G."/>
        </authorList>
    </citation>
    <scope>NUCLEOTIDE SEQUENCE [LARGE SCALE GENOMIC DNA]</scope>
    <source>
        <strain evidence="1 3">ORW</strain>
    </source>
</reference>
<dbReference type="EMBL" id="LR134173">
    <property type="protein sequence ID" value="VEB37759.1"/>
    <property type="molecule type" value="Genomic_DNA"/>
</dbReference>
<accession>A0A0W0S998</accession>
<dbReference type="GO" id="GO:0016746">
    <property type="term" value="F:acyltransferase activity"/>
    <property type="evidence" value="ECO:0007669"/>
    <property type="project" value="UniProtKB-KW"/>
</dbReference>
<keyword evidence="1" id="KW-0808">Transferase</keyword>
<evidence type="ECO:0000313" key="2">
    <source>
        <dbReference type="EMBL" id="VEB37759.1"/>
    </source>
</evidence>
<dbReference type="PATRIC" id="fig|28084.5.peg.1847"/>
<evidence type="ECO:0000313" key="1">
    <source>
        <dbReference type="EMBL" id="KTC79681.1"/>
    </source>
</evidence>
<dbReference type="Proteomes" id="UP000277577">
    <property type="component" value="Chromosome"/>
</dbReference>
<dbReference type="EMBL" id="LNXW01000013">
    <property type="protein sequence ID" value="KTC79681.1"/>
    <property type="molecule type" value="Genomic_DNA"/>
</dbReference>
<dbReference type="PROSITE" id="PS51257">
    <property type="entry name" value="PROKAR_LIPOPROTEIN"/>
    <property type="match status" value="1"/>
</dbReference>